<dbReference type="InterPro" id="IPR017946">
    <property type="entry name" value="PLC-like_Pdiesterase_TIM-brl"/>
</dbReference>
<dbReference type="Gene3D" id="3.20.20.190">
    <property type="entry name" value="Phosphatidylinositol (PI) phosphodiesterase"/>
    <property type="match status" value="1"/>
</dbReference>
<accession>A0A1U7JHS6</accession>
<keyword evidence="2" id="KW-1185">Reference proteome</keyword>
<dbReference type="STRING" id="197461.A3843_07795"/>
<gene>
    <name evidence="1" type="ORF">A3843_07795</name>
</gene>
<protein>
    <recommendedName>
        <fullName evidence="3">Glycerophosphoryl diester phosphodiesterase</fullName>
    </recommendedName>
</protein>
<comment type="caution">
    <text evidence="1">The sequence shown here is derived from an EMBL/GenBank/DDBJ whole genome shotgun (WGS) entry which is preliminary data.</text>
</comment>
<name>A0A1U7JHS6_9HYPH</name>
<evidence type="ECO:0000313" key="1">
    <source>
        <dbReference type="EMBL" id="OKL44300.1"/>
    </source>
</evidence>
<sequence>MDLQSVAFENAPRTAWHRLCNYDEGGALVFSRNGLGGAMPRCSATAISHAIAAGVDGLDVDLHRDAQGNWVVLDEPQLDHQSDGIGLIGELEPEKWRQIHLGWTDENGFGFGFDERIVDLNRLLEVIDHKAILCLRLHGGTVQDYEQLTDTLVMAGWSDGIVYRLDAGTIGSLAALIEAPFFQSVPVMMSSTAQQLEANPQLADLRVHAHEVSFQHFTELYKALSICRTKKARVCVNAGHIEERFGATDLQYRRALWRSLLDAGASILTTRDVLPVLRACEDWGLHKRKNL</sequence>
<dbReference type="RefSeq" id="WP_028480695.1">
    <property type="nucleotide sequence ID" value="NZ_LVVZ01000014.1"/>
</dbReference>
<evidence type="ECO:0008006" key="3">
    <source>
        <dbReference type="Google" id="ProtNLM"/>
    </source>
</evidence>
<dbReference type="GO" id="GO:0008081">
    <property type="term" value="F:phosphoric diester hydrolase activity"/>
    <property type="evidence" value="ECO:0007669"/>
    <property type="project" value="InterPro"/>
</dbReference>
<dbReference type="AlphaFoldDB" id="A0A1U7JHS6"/>
<dbReference type="GO" id="GO:0006629">
    <property type="term" value="P:lipid metabolic process"/>
    <property type="evidence" value="ECO:0007669"/>
    <property type="project" value="InterPro"/>
</dbReference>
<dbReference type="EMBL" id="LVVZ01000014">
    <property type="protein sequence ID" value="OKL44300.1"/>
    <property type="molecule type" value="Genomic_DNA"/>
</dbReference>
<evidence type="ECO:0000313" key="2">
    <source>
        <dbReference type="Proteomes" id="UP000185783"/>
    </source>
</evidence>
<dbReference type="Proteomes" id="UP000185783">
    <property type="component" value="Unassembled WGS sequence"/>
</dbReference>
<dbReference type="SUPFAM" id="SSF51695">
    <property type="entry name" value="PLC-like phosphodiesterases"/>
    <property type="match status" value="1"/>
</dbReference>
<organism evidence="1 2">
    <name type="scientific">Pseudovibrio exalbescens</name>
    <dbReference type="NCBI Taxonomy" id="197461"/>
    <lineage>
        <taxon>Bacteria</taxon>
        <taxon>Pseudomonadati</taxon>
        <taxon>Pseudomonadota</taxon>
        <taxon>Alphaproteobacteria</taxon>
        <taxon>Hyphomicrobiales</taxon>
        <taxon>Stappiaceae</taxon>
        <taxon>Pseudovibrio</taxon>
    </lineage>
</organism>
<proteinExistence type="predicted"/>
<reference evidence="1 2" key="1">
    <citation type="submission" date="2016-03" db="EMBL/GenBank/DDBJ databases">
        <title>Genome sequence of Nesiotobacter sp. nov., a moderately halophilic alphaproteobacterium isolated from the Yellow Sea, China.</title>
        <authorList>
            <person name="Zhang G."/>
            <person name="Zhang R."/>
        </authorList>
    </citation>
    <scope>NUCLEOTIDE SEQUENCE [LARGE SCALE GENOMIC DNA]</scope>
    <source>
        <strain evidence="1 2">WB1-6</strain>
    </source>
</reference>